<comment type="caution">
    <text evidence="2">The sequence shown here is derived from an EMBL/GenBank/DDBJ whole genome shotgun (WGS) entry which is preliminary data.</text>
</comment>
<accession>A0ABR9LJD5</accession>
<evidence type="ECO:0000256" key="1">
    <source>
        <dbReference type="SAM" id="MobiDB-lite"/>
    </source>
</evidence>
<proteinExistence type="predicted"/>
<name>A0ABR9LJD5_9PSEU</name>
<dbReference type="Proteomes" id="UP000656548">
    <property type="component" value="Unassembled WGS sequence"/>
</dbReference>
<evidence type="ECO:0000313" key="2">
    <source>
        <dbReference type="EMBL" id="MBE1580784.1"/>
    </source>
</evidence>
<protein>
    <submittedName>
        <fullName evidence="2">Uncharacterized protein YukE</fullName>
    </submittedName>
</protein>
<feature type="compositionally biased region" description="Basic and acidic residues" evidence="1">
    <location>
        <begin position="305"/>
        <end position="321"/>
    </location>
</feature>
<dbReference type="EMBL" id="JADBEJ010000008">
    <property type="protein sequence ID" value="MBE1580784.1"/>
    <property type="molecule type" value="Genomic_DNA"/>
</dbReference>
<sequence length="358" mass="38209">MAEPGSNQILQDATKETDSEKYVVDSALEGAGAIQDTIGGIEKLVHGDWTEGLLSLGSAGVDIGMIAAGGNPFESLLSWGFGWVIEHVDFLKEPLDYVTGDQDALDLEAQKWTTISKDVQKMAEELTDEVRKNTMDWTGQVADRYREYVQEQLDTYRALSDAASNAGAVVEICKTILDVVRTLIRDLITDTLAKIIFILLRYPPPGYPGALAGEGVPFAVKQARKAMGQVQRLMKAFSNAKSILKLLGEALESIAKGFGKYAKGVGQGLSHMAKEVVPGLGGAAIKEAVKGVLDVGVGSDNNQSDLDKQRDKTNTTIEPKDSGVIGSGGGRTAASPVRKDGVEPVFDQPGEQRISGSL</sequence>
<organism evidence="2 3">
    <name type="scientific">Amycolatopsis roodepoortensis</name>
    <dbReference type="NCBI Taxonomy" id="700274"/>
    <lineage>
        <taxon>Bacteria</taxon>
        <taxon>Bacillati</taxon>
        <taxon>Actinomycetota</taxon>
        <taxon>Actinomycetes</taxon>
        <taxon>Pseudonocardiales</taxon>
        <taxon>Pseudonocardiaceae</taxon>
        <taxon>Amycolatopsis</taxon>
    </lineage>
</organism>
<reference evidence="2 3" key="1">
    <citation type="submission" date="2020-10" db="EMBL/GenBank/DDBJ databases">
        <title>Sequencing the genomes of 1000 actinobacteria strains.</title>
        <authorList>
            <person name="Klenk H.-P."/>
        </authorList>
    </citation>
    <scope>NUCLEOTIDE SEQUENCE [LARGE SCALE GENOMIC DNA]</scope>
    <source>
        <strain evidence="2 3">DSM 46661</strain>
    </source>
</reference>
<keyword evidence="3" id="KW-1185">Reference proteome</keyword>
<gene>
    <name evidence="2" type="ORF">H4W30_007865</name>
</gene>
<evidence type="ECO:0000313" key="3">
    <source>
        <dbReference type="Proteomes" id="UP000656548"/>
    </source>
</evidence>
<feature type="region of interest" description="Disordered" evidence="1">
    <location>
        <begin position="299"/>
        <end position="358"/>
    </location>
</feature>
<dbReference type="RefSeq" id="WP_192747276.1">
    <property type="nucleotide sequence ID" value="NZ_JADBEJ010000008.1"/>
</dbReference>